<proteinExistence type="inferred from homology"/>
<evidence type="ECO:0000256" key="3">
    <source>
        <dbReference type="RuleBase" id="RU000411"/>
    </source>
</evidence>
<sequence>MWLLARVFTVTLLVTLCHSAPQQTLKFAPATSSGETQSNNTDKLVFTTTTAQSPGQIVFATDDAPYDRSIFSTTANFYPERYDFVRPPIFASAKAVNIKEFARSRIDSVTSSPIVSVNASKSLPLPLGPPVFATLRTEASQQPMAGKQEDEYLKTIAKGAEEFGLEFLAKISDEHKPVPRRSYMVSPLSVWSLMVLLTEGAEGNTFKELQNTLRINNQNPYGLRLAYRQIKQRLNVATNFVEVVSYQAIFTDIHKPVQRDFEDIIEREYQSVLTPVNFADVNNTFVRINDEIDKTTKGLLPHTILPQDLIDVQLLMISTLYFKGKWKFPFETINTHAVPFHDEDGQITGNVQMMSQMGSFTYVFVPGIDSFVLELPYGEANLMSMLAILPRKGTKLNTVMNNLRNVGISAILQQLAEEERAAADDGVPNEVEVFLPRFTTQSHFSLRYILENMGMIDVFQPHYANLTKIAKDIFVSSIFQSSRIIVNEDGTEAAALAVASLINKASPVRFYFDRPFAYLIVEKSAKLLLFAGEIKSHA</sequence>
<dbReference type="Gene3D" id="2.30.39.10">
    <property type="entry name" value="Alpha-1-antitrypsin, domain 1"/>
    <property type="match status" value="1"/>
</dbReference>
<evidence type="ECO:0000256" key="2">
    <source>
        <dbReference type="ARBA" id="ARBA00022900"/>
    </source>
</evidence>
<keyword evidence="4" id="KW-0732">Signal</keyword>
<gene>
    <name evidence="6" type="primary">101895989</name>
    <name evidence="8" type="synonym">LOC101895989</name>
</gene>
<dbReference type="RefSeq" id="XP_005175873.1">
    <property type="nucleotide sequence ID" value="XM_005175816.3"/>
</dbReference>
<dbReference type="eggNOG" id="KOG2392">
    <property type="taxonomic scope" value="Eukaryota"/>
</dbReference>
<dbReference type="Pfam" id="PF00079">
    <property type="entry name" value="Serpin"/>
    <property type="match status" value="1"/>
</dbReference>
<dbReference type="SUPFAM" id="SSF56574">
    <property type="entry name" value="Serpins"/>
    <property type="match status" value="1"/>
</dbReference>
<comment type="similarity">
    <text evidence="3">Belongs to the serpin family.</text>
</comment>
<dbReference type="CDD" id="cd19598">
    <property type="entry name" value="serpin77Ba-like_insects"/>
    <property type="match status" value="1"/>
</dbReference>
<name>A0A1I8MLG4_MUSDO</name>
<dbReference type="GO" id="GO:0004867">
    <property type="term" value="F:serine-type endopeptidase inhibitor activity"/>
    <property type="evidence" value="ECO:0007669"/>
    <property type="project" value="UniProtKB-KW"/>
</dbReference>
<keyword evidence="1 8" id="KW-0646">Protease inhibitor</keyword>
<evidence type="ECO:0000313" key="7">
    <source>
        <dbReference type="Proteomes" id="UP001652621"/>
    </source>
</evidence>
<keyword evidence="7" id="KW-1185">Reference proteome</keyword>
<dbReference type="OrthoDB" id="9440847at2759"/>
<dbReference type="VEuPathDB" id="VectorBase:MDOMA2_019674"/>
<dbReference type="AlphaFoldDB" id="A0A1I8MLG4"/>
<reference evidence="6" key="1">
    <citation type="submission" date="2020-05" db="UniProtKB">
        <authorList>
            <consortium name="EnsemblMetazoa"/>
        </authorList>
    </citation>
    <scope>IDENTIFICATION</scope>
    <source>
        <strain evidence="6">Aabys</strain>
    </source>
</reference>
<dbReference type="InterPro" id="IPR000215">
    <property type="entry name" value="Serpin_fam"/>
</dbReference>
<dbReference type="PANTHER" id="PTHR11461">
    <property type="entry name" value="SERINE PROTEASE INHIBITOR, SERPIN"/>
    <property type="match status" value="1"/>
</dbReference>
<evidence type="ECO:0000259" key="5">
    <source>
        <dbReference type="SMART" id="SM00093"/>
    </source>
</evidence>
<dbReference type="Proteomes" id="UP001652621">
    <property type="component" value="Unplaced"/>
</dbReference>
<dbReference type="PANTHER" id="PTHR11461:SF367">
    <property type="entry name" value="GH21475P-RELATED"/>
    <property type="match status" value="1"/>
</dbReference>
<dbReference type="STRING" id="7370.A0A1I8MLG4"/>
<dbReference type="Gene3D" id="3.30.497.10">
    <property type="entry name" value="Antithrombin, subunit I, domain 2"/>
    <property type="match status" value="1"/>
</dbReference>
<dbReference type="InterPro" id="IPR023796">
    <property type="entry name" value="Serpin_dom"/>
</dbReference>
<evidence type="ECO:0000313" key="6">
    <source>
        <dbReference type="EnsemblMetazoa" id="MDOA006189-PA"/>
    </source>
</evidence>
<dbReference type="GO" id="GO:0005615">
    <property type="term" value="C:extracellular space"/>
    <property type="evidence" value="ECO:0007669"/>
    <property type="project" value="InterPro"/>
</dbReference>
<feature type="domain" description="Serpin" evidence="5">
    <location>
        <begin position="165"/>
        <end position="537"/>
    </location>
</feature>
<feature type="chain" id="PRO_5044560532" evidence="4">
    <location>
        <begin position="20"/>
        <end position="538"/>
    </location>
</feature>
<feature type="signal peptide" evidence="4">
    <location>
        <begin position="1"/>
        <end position="19"/>
    </location>
</feature>
<protein>
    <submittedName>
        <fullName evidence="8">Serine protease inhibitor 77Ba</fullName>
    </submittedName>
</protein>
<dbReference type="InterPro" id="IPR042178">
    <property type="entry name" value="Serpin_sf_1"/>
</dbReference>
<dbReference type="GeneID" id="101895989"/>
<dbReference type="VEuPathDB" id="VectorBase:MDOA006189"/>
<evidence type="ECO:0000313" key="8">
    <source>
        <dbReference type="RefSeq" id="XP_005175873.1"/>
    </source>
</evidence>
<dbReference type="KEGG" id="mde:101895989"/>
<keyword evidence="2 8" id="KW-0722">Serine protease inhibitor</keyword>
<dbReference type="EnsemblMetazoa" id="MDOA006189-RA">
    <property type="protein sequence ID" value="MDOA006189-PA"/>
    <property type="gene ID" value="MDOA006189"/>
</dbReference>
<dbReference type="InterPro" id="IPR036186">
    <property type="entry name" value="Serpin_sf"/>
</dbReference>
<organism evidence="6">
    <name type="scientific">Musca domestica</name>
    <name type="common">House fly</name>
    <dbReference type="NCBI Taxonomy" id="7370"/>
    <lineage>
        <taxon>Eukaryota</taxon>
        <taxon>Metazoa</taxon>
        <taxon>Ecdysozoa</taxon>
        <taxon>Arthropoda</taxon>
        <taxon>Hexapoda</taxon>
        <taxon>Insecta</taxon>
        <taxon>Pterygota</taxon>
        <taxon>Neoptera</taxon>
        <taxon>Endopterygota</taxon>
        <taxon>Diptera</taxon>
        <taxon>Brachycera</taxon>
        <taxon>Muscomorpha</taxon>
        <taxon>Muscoidea</taxon>
        <taxon>Muscidae</taxon>
        <taxon>Musca</taxon>
    </lineage>
</organism>
<evidence type="ECO:0000256" key="1">
    <source>
        <dbReference type="ARBA" id="ARBA00022690"/>
    </source>
</evidence>
<accession>A0A1I8MLG4</accession>
<evidence type="ECO:0000256" key="4">
    <source>
        <dbReference type="SAM" id="SignalP"/>
    </source>
</evidence>
<dbReference type="SMART" id="SM00093">
    <property type="entry name" value="SERPIN"/>
    <property type="match status" value="1"/>
</dbReference>
<dbReference type="InterPro" id="IPR042185">
    <property type="entry name" value="Serpin_sf_2"/>
</dbReference>
<reference evidence="8" key="2">
    <citation type="submission" date="2025-04" db="UniProtKB">
        <authorList>
            <consortium name="RefSeq"/>
        </authorList>
    </citation>
    <scope>IDENTIFICATION</scope>
    <source>
        <strain evidence="8">Aabys</strain>
    </source>
</reference>